<dbReference type="SUPFAM" id="SSF53822">
    <property type="entry name" value="Periplasmic binding protein-like I"/>
    <property type="match status" value="1"/>
</dbReference>
<dbReference type="InterPro" id="IPR000700">
    <property type="entry name" value="PAS-assoc_C"/>
</dbReference>
<accession>A0ABT9DD07</accession>
<dbReference type="InterPro" id="IPR029787">
    <property type="entry name" value="Nucleotide_cyclase"/>
</dbReference>
<comment type="caution">
    <text evidence="7">The sequence shown here is derived from an EMBL/GenBank/DDBJ whole genome shotgun (WGS) entry which is preliminary data.</text>
</comment>
<dbReference type="SUPFAM" id="SSF55073">
    <property type="entry name" value="Nucleotide cyclase"/>
    <property type="match status" value="1"/>
</dbReference>
<sequence length="1100" mass="118141">MHRPTVLVLSPSTGRGYFGEVLSGVAQSLAEQDGRMVIVQTLALGLHGENQGALPDFHLPVGWELADAAIAVVGAVPDLYLTSLQAAGVPVVTVSTRQGGDPTPCVMPDNEAGAAAAVEHLVAHGHRRIGFAGNFAQADIVARHRSYAAALAAHGLVPGEPYRIPDNEELGGTRAAEAFLADPARPSAILLATDRNALTFLHEVRAAGVRVPQDVAVVGFDDAEAAAFSRPPLTSVRQSFHDVGRRAGDLALSAARGRPVDGGDHLVPAQLVPRESCGCDADRPGQAPVPRSAGQVPAVTLAGALAMTPRLSRRAAQEHAQTLTTAFTEALGGSAQERRKALATLTCVLRDLELSPPALRGVVRLLHEQMPAQTSDAAAAAVARTLSTLEAGSFVAEHVASERDFADQFAVDTGLHGTDAPDPRSLAWLAPTRVRAAVLGLWEDGVEGGPVTVAGVHDADGRMPDLLGTSVSTHRFPPVELRQLAEPAQAEVCVVVPVRTPTRPWGLLALVARIETASARETFHHWATLLGAALDQRELQEGLHAFEQRYAAVARAMHEGLWEWNLESDSLYLSERCQELLGTDSAATSADAFDNVEAADRVRLRSALSEAMSARDNAVEVAVRVRTGDGDRWLQLRAVGLGHQDGPVQRLVGSVGDVDKRMRLEEQLRTAALYDPVTGLPNRRLFLERLEVAVRQHRRRPNRTFAVLFADLDGFKLVNDSLGHLAGDELLQVVGHRISRELREGDTAARFGGDEFAVLLHDADPDHLLAVADRLQRCIAAPQTLGGEEVAVGASIGITTSQTSHADAEDVLRQADIAMYHAKASDRRSAALFDESMTTTVTDHLRLRGQLRSALARREFLVHYQPIVPLHGGPTVQLEALVRWDHPDRGLLPPGAFLGALEEGPGVVELGAQVLDTVCAQIARWRERGHEVTVAVNVSHREFWGDGFVERVKDTLHRHGVPARYLVLEITETIVMTEVQSARAIMTRIRDLGVRLHVDDFGTGQSSLHALRSFPVDALKIDGSFCARLLDDPQTAELVAVIVQMGRALGLEVIAEWVETREQADLLQAMGCALAQGWLYSAAVPAEQAEALLGVRASLT</sequence>
<keyword evidence="1" id="KW-0805">Transcription regulation</keyword>
<keyword evidence="3" id="KW-0804">Transcription</keyword>
<dbReference type="Gene3D" id="3.30.450.20">
    <property type="entry name" value="PAS domain"/>
    <property type="match status" value="1"/>
</dbReference>
<dbReference type="PROSITE" id="PS50887">
    <property type="entry name" value="GGDEF"/>
    <property type="match status" value="1"/>
</dbReference>
<dbReference type="InterPro" id="IPR052155">
    <property type="entry name" value="Biofilm_reg_signaling"/>
</dbReference>
<evidence type="ECO:0000256" key="3">
    <source>
        <dbReference type="ARBA" id="ARBA00023163"/>
    </source>
</evidence>
<dbReference type="InterPro" id="IPR046335">
    <property type="entry name" value="LacI/GalR-like_sensor"/>
</dbReference>
<dbReference type="Gene3D" id="3.20.20.450">
    <property type="entry name" value="EAL domain"/>
    <property type="match status" value="1"/>
</dbReference>
<dbReference type="InterPro" id="IPR043128">
    <property type="entry name" value="Rev_trsase/Diguanyl_cyclase"/>
</dbReference>
<dbReference type="InterPro" id="IPR035919">
    <property type="entry name" value="EAL_sf"/>
</dbReference>
<dbReference type="Pfam" id="PF00990">
    <property type="entry name" value="GGDEF"/>
    <property type="match status" value="1"/>
</dbReference>
<dbReference type="CDD" id="cd00130">
    <property type="entry name" value="PAS"/>
    <property type="match status" value="1"/>
</dbReference>
<name>A0ABT9DD07_9CELL</name>
<evidence type="ECO:0000256" key="2">
    <source>
        <dbReference type="ARBA" id="ARBA00023125"/>
    </source>
</evidence>
<dbReference type="InterPro" id="IPR000014">
    <property type="entry name" value="PAS"/>
</dbReference>
<dbReference type="SUPFAM" id="SSF141868">
    <property type="entry name" value="EAL domain-like"/>
    <property type="match status" value="1"/>
</dbReference>
<feature type="domain" description="EAL" evidence="5">
    <location>
        <begin position="844"/>
        <end position="1097"/>
    </location>
</feature>
<evidence type="ECO:0000259" key="5">
    <source>
        <dbReference type="PROSITE" id="PS50883"/>
    </source>
</evidence>
<dbReference type="InterPro" id="IPR000160">
    <property type="entry name" value="GGDEF_dom"/>
</dbReference>
<dbReference type="Gene3D" id="3.40.50.2300">
    <property type="match status" value="2"/>
</dbReference>
<keyword evidence="8" id="KW-1185">Reference proteome</keyword>
<proteinExistence type="predicted"/>
<evidence type="ECO:0000256" key="1">
    <source>
        <dbReference type="ARBA" id="ARBA00023015"/>
    </source>
</evidence>
<evidence type="ECO:0000259" key="6">
    <source>
        <dbReference type="PROSITE" id="PS50887"/>
    </source>
</evidence>
<evidence type="ECO:0000259" key="4">
    <source>
        <dbReference type="PROSITE" id="PS50113"/>
    </source>
</evidence>
<dbReference type="PANTHER" id="PTHR44757:SF2">
    <property type="entry name" value="BIOFILM ARCHITECTURE MAINTENANCE PROTEIN MBAA"/>
    <property type="match status" value="1"/>
</dbReference>
<dbReference type="SUPFAM" id="SSF55785">
    <property type="entry name" value="PYP-like sensor domain (PAS domain)"/>
    <property type="match status" value="1"/>
</dbReference>
<dbReference type="Proteomes" id="UP001232536">
    <property type="component" value="Unassembled WGS sequence"/>
</dbReference>
<organism evidence="7 8">
    <name type="scientific">Actinotalea lenta</name>
    <dbReference type="NCBI Taxonomy" id="3064654"/>
    <lineage>
        <taxon>Bacteria</taxon>
        <taxon>Bacillati</taxon>
        <taxon>Actinomycetota</taxon>
        <taxon>Actinomycetes</taxon>
        <taxon>Micrococcales</taxon>
        <taxon>Cellulomonadaceae</taxon>
        <taxon>Actinotalea</taxon>
    </lineage>
</organism>
<dbReference type="PROSITE" id="PS50883">
    <property type="entry name" value="EAL"/>
    <property type="match status" value="1"/>
</dbReference>
<dbReference type="Pfam" id="PF13377">
    <property type="entry name" value="Peripla_BP_3"/>
    <property type="match status" value="1"/>
</dbReference>
<dbReference type="InterPro" id="IPR028082">
    <property type="entry name" value="Peripla_BP_I"/>
</dbReference>
<dbReference type="PANTHER" id="PTHR44757">
    <property type="entry name" value="DIGUANYLATE CYCLASE DGCP"/>
    <property type="match status" value="1"/>
</dbReference>
<evidence type="ECO:0000313" key="8">
    <source>
        <dbReference type="Proteomes" id="UP001232536"/>
    </source>
</evidence>
<dbReference type="SMART" id="SM00267">
    <property type="entry name" value="GGDEF"/>
    <property type="match status" value="1"/>
</dbReference>
<dbReference type="CDD" id="cd01949">
    <property type="entry name" value="GGDEF"/>
    <property type="match status" value="1"/>
</dbReference>
<dbReference type="SMART" id="SM00052">
    <property type="entry name" value="EAL"/>
    <property type="match status" value="1"/>
</dbReference>
<protein>
    <submittedName>
        <fullName evidence="7">EAL domain-containing protein</fullName>
    </submittedName>
</protein>
<dbReference type="Pfam" id="PF00563">
    <property type="entry name" value="EAL"/>
    <property type="match status" value="1"/>
</dbReference>
<dbReference type="RefSeq" id="WP_304601672.1">
    <property type="nucleotide sequence ID" value="NZ_JAUQYP010000001.1"/>
</dbReference>
<dbReference type="InterPro" id="IPR001633">
    <property type="entry name" value="EAL_dom"/>
</dbReference>
<feature type="domain" description="GGDEF" evidence="6">
    <location>
        <begin position="703"/>
        <end position="835"/>
    </location>
</feature>
<dbReference type="PROSITE" id="PS50113">
    <property type="entry name" value="PAC"/>
    <property type="match status" value="1"/>
</dbReference>
<feature type="domain" description="PAC" evidence="4">
    <location>
        <begin position="617"/>
        <end position="670"/>
    </location>
</feature>
<reference evidence="7 8" key="1">
    <citation type="submission" date="2023-07" db="EMBL/GenBank/DDBJ databases">
        <title>Description of novel actinomycetes strains, isolated from tidal flat sediment.</title>
        <authorList>
            <person name="Lu C."/>
        </authorList>
    </citation>
    <scope>NUCLEOTIDE SEQUENCE [LARGE SCALE GENOMIC DNA]</scope>
    <source>
        <strain evidence="7 8">SYSU T00b441</strain>
    </source>
</reference>
<dbReference type="CDD" id="cd06267">
    <property type="entry name" value="PBP1_LacI_sugar_binding-like"/>
    <property type="match status" value="1"/>
</dbReference>
<dbReference type="Gene3D" id="3.30.70.270">
    <property type="match status" value="1"/>
</dbReference>
<dbReference type="InterPro" id="IPR035965">
    <property type="entry name" value="PAS-like_dom_sf"/>
</dbReference>
<dbReference type="NCBIfam" id="TIGR00254">
    <property type="entry name" value="GGDEF"/>
    <property type="match status" value="1"/>
</dbReference>
<gene>
    <name evidence="7" type="ORF">Q6348_12850</name>
</gene>
<evidence type="ECO:0000313" key="7">
    <source>
        <dbReference type="EMBL" id="MDO8108083.1"/>
    </source>
</evidence>
<dbReference type="EMBL" id="JAUQYP010000001">
    <property type="protein sequence ID" value="MDO8108083.1"/>
    <property type="molecule type" value="Genomic_DNA"/>
</dbReference>
<keyword evidence="2" id="KW-0238">DNA-binding</keyword>
<dbReference type="CDD" id="cd01948">
    <property type="entry name" value="EAL"/>
    <property type="match status" value="1"/>
</dbReference>